<dbReference type="PROSITE" id="PS00061">
    <property type="entry name" value="ADH_SHORT"/>
    <property type="match status" value="1"/>
</dbReference>
<gene>
    <name evidence="4" type="ORF">SM116_17555</name>
</gene>
<dbReference type="PANTHER" id="PTHR44196">
    <property type="entry name" value="DEHYDROGENASE/REDUCTASE SDR FAMILY MEMBER 7B"/>
    <property type="match status" value="1"/>
</dbReference>
<reference evidence="4 5" key="1">
    <citation type="submission" date="2023-11" db="EMBL/GenBank/DDBJ databases">
        <title>Genome sequence of Microbacterium rhizosphaerae KACC 19337.</title>
        <authorList>
            <person name="Choi H."/>
            <person name="Kim S."/>
            <person name="Kim Y."/>
            <person name="Kwon S.-W."/>
            <person name="Heo J."/>
        </authorList>
    </citation>
    <scope>NUCLEOTIDE SEQUENCE [LARGE SCALE GENOMIC DNA]</scope>
    <source>
        <strain evidence="4 5">KACC 19337</strain>
    </source>
</reference>
<evidence type="ECO:0000256" key="1">
    <source>
        <dbReference type="ARBA" id="ARBA00006484"/>
    </source>
</evidence>
<keyword evidence="2 4" id="KW-0560">Oxidoreductase</keyword>
<evidence type="ECO:0000256" key="2">
    <source>
        <dbReference type="ARBA" id="ARBA00023002"/>
    </source>
</evidence>
<sequence length="262" mass="27193">MTLQLTGTTALVTGASSGLGTAYATEFARRGADVVLVARREDRLRELADRLSSRYGVTATVIPADLAAAGAAAKLRADVEARGIHVHALVNNAGFGLHDAFLEADAERTAEMIDLNVNALVALTREFLPAMVAAGTGIVVNIASTGAFSPCPTMAVYGATKAFVLSFTEALAYEVHPKGVQVLAVCPGATATEFREVSGLHAERMTPDGSQTPDQVIATTFRALDGGKVGSVTSGGRNKLLQGLTRLAPRRTATAMAARILS</sequence>
<keyword evidence="5" id="KW-1185">Reference proteome</keyword>
<dbReference type="Proteomes" id="UP001323798">
    <property type="component" value="Chromosome"/>
</dbReference>
<proteinExistence type="inferred from homology"/>
<dbReference type="InterPro" id="IPR020904">
    <property type="entry name" value="Sc_DH/Rdtase_CS"/>
</dbReference>
<accession>A0ABZ0SMZ3</accession>
<dbReference type="PIRSF" id="PIRSF000126">
    <property type="entry name" value="11-beta-HSD1"/>
    <property type="match status" value="1"/>
</dbReference>
<protein>
    <submittedName>
        <fullName evidence="4">SDR family oxidoreductase</fullName>
        <ecNumber evidence="4">1.-.-.-</ecNumber>
    </submittedName>
</protein>
<dbReference type="PRINTS" id="PR00080">
    <property type="entry name" value="SDRFAMILY"/>
</dbReference>
<dbReference type="Gene3D" id="3.40.50.720">
    <property type="entry name" value="NAD(P)-binding Rossmann-like Domain"/>
    <property type="match status" value="1"/>
</dbReference>
<comment type="similarity">
    <text evidence="1 3">Belongs to the short-chain dehydrogenases/reductases (SDR) family.</text>
</comment>
<dbReference type="PRINTS" id="PR00081">
    <property type="entry name" value="GDHRDH"/>
</dbReference>
<name>A0ABZ0SMZ3_9MICO</name>
<dbReference type="PANTHER" id="PTHR44196:SF2">
    <property type="entry name" value="SHORT-CHAIN DEHYDROGENASE-RELATED"/>
    <property type="match status" value="1"/>
</dbReference>
<evidence type="ECO:0000256" key="3">
    <source>
        <dbReference type="RuleBase" id="RU000363"/>
    </source>
</evidence>
<evidence type="ECO:0000313" key="4">
    <source>
        <dbReference type="EMBL" id="WPR89540.1"/>
    </source>
</evidence>
<dbReference type="SUPFAM" id="SSF51735">
    <property type="entry name" value="NAD(P)-binding Rossmann-fold domains"/>
    <property type="match status" value="1"/>
</dbReference>
<dbReference type="InterPro" id="IPR036291">
    <property type="entry name" value="NAD(P)-bd_dom_sf"/>
</dbReference>
<dbReference type="EMBL" id="CP139368">
    <property type="protein sequence ID" value="WPR89540.1"/>
    <property type="molecule type" value="Genomic_DNA"/>
</dbReference>
<dbReference type="EC" id="1.-.-.-" evidence="4"/>
<dbReference type="Pfam" id="PF00106">
    <property type="entry name" value="adh_short"/>
    <property type="match status" value="1"/>
</dbReference>
<dbReference type="GO" id="GO:0016491">
    <property type="term" value="F:oxidoreductase activity"/>
    <property type="evidence" value="ECO:0007669"/>
    <property type="project" value="UniProtKB-KW"/>
</dbReference>
<dbReference type="InterPro" id="IPR002347">
    <property type="entry name" value="SDR_fam"/>
</dbReference>
<organism evidence="4 5">
    <name type="scientific">Microbacterium rhizosphaerae</name>
    <dbReference type="NCBI Taxonomy" id="1678237"/>
    <lineage>
        <taxon>Bacteria</taxon>
        <taxon>Bacillati</taxon>
        <taxon>Actinomycetota</taxon>
        <taxon>Actinomycetes</taxon>
        <taxon>Micrococcales</taxon>
        <taxon>Microbacteriaceae</taxon>
        <taxon>Microbacterium</taxon>
    </lineage>
</organism>
<dbReference type="RefSeq" id="WP_320942254.1">
    <property type="nucleotide sequence ID" value="NZ_BAABEU010000003.1"/>
</dbReference>
<evidence type="ECO:0000313" key="5">
    <source>
        <dbReference type="Proteomes" id="UP001323798"/>
    </source>
</evidence>